<sequence length="548" mass="58330">MNALPEHAHIDHLRKQAKALLRAYQAGDAEALHRFRQALPAAYGTSDAQLAAMQLRLHDAQSCIAREYGFPSWNELRDYVAWQRLRTQDRAATVRHWLGLVYAGDVTGDLFGARPRLAARVLAEQPDLADGDASLACAVGDEAAVRAAIAADPGWVHRPGGPLNLPPLVAVTHSALLRLDGFAERLRRCARLLLEAGAPPDQSIGNRWPPHSVDQPGDDRLSALYGAAGQAHDLALTRLLLERGADPNDGESLYHAVQSPACIRLLLEHGARPAGTNALAHAIVQANLASVQLLLAHGADPNEVTAQDTTPLIAALRARCPVAVIQALLDAGADVHAATPEGQGTYVYALSLGLTDVAQVLENAGADAALTDEDAFVAACARGDEADARRRLARQPDLLDRLGPERLARLPELAMNGCDAAVRLMVTLGWPVATRGGDAPFRGSALNWTVFRGNAALAGFLLDHGAHWHEAHGYGSDVLGTLSWASCNEPHGEGDWVGCARALVAHGLAPATRLPGAPQQEPPEYVLIDGREMTFSEDVTAFLLQPAP</sequence>
<evidence type="ECO:0000256" key="1">
    <source>
        <dbReference type="PROSITE-ProRule" id="PRU00023"/>
    </source>
</evidence>
<dbReference type="SMART" id="SM00248">
    <property type="entry name" value="ANK"/>
    <property type="match status" value="4"/>
</dbReference>
<accession>A0A160DXW8</accession>
<evidence type="ECO:0000313" key="2">
    <source>
        <dbReference type="EMBL" id="ANB18833.1"/>
    </source>
</evidence>
<name>A0A160DXW8_9GAMM</name>
<feature type="repeat" description="ANK" evidence="1">
    <location>
        <begin position="274"/>
        <end position="306"/>
    </location>
</feature>
<dbReference type="Proteomes" id="UP000076830">
    <property type="component" value="Chromosome"/>
</dbReference>
<dbReference type="AlphaFoldDB" id="A0A160DXW8"/>
<dbReference type="Pfam" id="PF12796">
    <property type="entry name" value="Ank_2"/>
    <property type="match status" value="1"/>
</dbReference>
<gene>
    <name evidence="2" type="ORF">I596_2839</name>
</gene>
<proteinExistence type="predicted"/>
<dbReference type="Gene3D" id="1.25.40.20">
    <property type="entry name" value="Ankyrin repeat-containing domain"/>
    <property type="match status" value="3"/>
</dbReference>
<dbReference type="KEGG" id="dko:I596_2839"/>
<dbReference type="InterPro" id="IPR051616">
    <property type="entry name" value="Cul2-RING_E3_ligase_SR"/>
</dbReference>
<dbReference type="STRING" id="1300342.I596_2839"/>
<dbReference type="PANTHER" id="PTHR46224:SF64">
    <property type="entry name" value="IQ MOTIF AND ANKYRIN REPEAT DOMAIN-CONTAINING PROTEIN 1"/>
    <property type="match status" value="1"/>
</dbReference>
<dbReference type="InterPro" id="IPR036770">
    <property type="entry name" value="Ankyrin_rpt-contain_sf"/>
</dbReference>
<evidence type="ECO:0000313" key="3">
    <source>
        <dbReference type="Proteomes" id="UP000076830"/>
    </source>
</evidence>
<dbReference type="SUPFAM" id="SSF48403">
    <property type="entry name" value="Ankyrin repeat"/>
    <property type="match status" value="1"/>
</dbReference>
<dbReference type="OrthoDB" id="928522at2"/>
<organism evidence="2 3">
    <name type="scientific">Dokdonella koreensis DS-123</name>
    <dbReference type="NCBI Taxonomy" id="1300342"/>
    <lineage>
        <taxon>Bacteria</taxon>
        <taxon>Pseudomonadati</taxon>
        <taxon>Pseudomonadota</taxon>
        <taxon>Gammaproteobacteria</taxon>
        <taxon>Lysobacterales</taxon>
        <taxon>Rhodanobacteraceae</taxon>
        <taxon>Dokdonella</taxon>
    </lineage>
</organism>
<keyword evidence="3" id="KW-1185">Reference proteome</keyword>
<dbReference type="EMBL" id="CP015249">
    <property type="protein sequence ID" value="ANB18833.1"/>
    <property type="molecule type" value="Genomic_DNA"/>
</dbReference>
<dbReference type="InterPro" id="IPR002110">
    <property type="entry name" value="Ankyrin_rpt"/>
</dbReference>
<protein>
    <submittedName>
        <fullName evidence="2">Ankrin repeat protein</fullName>
    </submittedName>
</protein>
<dbReference type="PANTHER" id="PTHR46224">
    <property type="entry name" value="ANKYRIN REPEAT FAMILY PROTEIN"/>
    <property type="match status" value="1"/>
</dbReference>
<dbReference type="PROSITE" id="PS50088">
    <property type="entry name" value="ANK_REPEAT"/>
    <property type="match status" value="1"/>
</dbReference>
<keyword evidence="1" id="KW-0040">ANK repeat</keyword>
<dbReference type="RefSeq" id="WP_067648854.1">
    <property type="nucleotide sequence ID" value="NZ_CP015249.1"/>
</dbReference>
<reference evidence="2 3" key="1">
    <citation type="submission" date="2016-04" db="EMBL/GenBank/DDBJ databases">
        <title>Complete genome sequence of Dokdonella koreensis DS-123T.</title>
        <authorList>
            <person name="Kim J.F."/>
            <person name="Lee H."/>
            <person name="Kwak M.-J."/>
        </authorList>
    </citation>
    <scope>NUCLEOTIDE SEQUENCE [LARGE SCALE GENOMIC DNA]</scope>
    <source>
        <strain evidence="2 3">DS-123</strain>
    </source>
</reference>
<dbReference type="PATRIC" id="fig|1300342.3.peg.2765"/>